<name>A0ABW4MYS8_9CAUL</name>
<dbReference type="PANTHER" id="PTHR36504">
    <property type="entry name" value="LIPOPOLYSACCHARIDE EXPORT SYSTEM PROTEIN LPTA"/>
    <property type="match status" value="1"/>
</dbReference>
<proteinExistence type="predicted"/>
<accession>A0ABW4MYS8</accession>
<dbReference type="EMBL" id="JBHUEY010000001">
    <property type="protein sequence ID" value="MFD1783134.1"/>
    <property type="molecule type" value="Genomic_DNA"/>
</dbReference>
<feature type="region of interest" description="Disordered" evidence="2">
    <location>
        <begin position="159"/>
        <end position="186"/>
    </location>
</feature>
<comment type="caution">
    <text evidence="5">The sequence shown here is derived from an EMBL/GenBank/DDBJ whole genome shotgun (WGS) entry which is preliminary data.</text>
</comment>
<evidence type="ECO:0000259" key="4">
    <source>
        <dbReference type="Pfam" id="PF03968"/>
    </source>
</evidence>
<reference evidence="6" key="1">
    <citation type="journal article" date="2019" name="Int. J. Syst. Evol. Microbiol.">
        <title>The Global Catalogue of Microorganisms (GCM) 10K type strain sequencing project: providing services to taxonomists for standard genome sequencing and annotation.</title>
        <authorList>
            <consortium name="The Broad Institute Genomics Platform"/>
            <consortium name="The Broad Institute Genome Sequencing Center for Infectious Disease"/>
            <person name="Wu L."/>
            <person name="Ma J."/>
        </authorList>
    </citation>
    <scope>NUCLEOTIDE SEQUENCE [LARGE SCALE GENOMIC DNA]</scope>
    <source>
        <strain evidence="6">DFY28</strain>
    </source>
</reference>
<evidence type="ECO:0000313" key="5">
    <source>
        <dbReference type="EMBL" id="MFD1783134.1"/>
    </source>
</evidence>
<organism evidence="5 6">
    <name type="scientific">Phenylobacterium terrae</name>
    <dbReference type="NCBI Taxonomy" id="2665495"/>
    <lineage>
        <taxon>Bacteria</taxon>
        <taxon>Pseudomonadati</taxon>
        <taxon>Pseudomonadota</taxon>
        <taxon>Alphaproteobacteria</taxon>
        <taxon>Caulobacterales</taxon>
        <taxon>Caulobacteraceae</taxon>
        <taxon>Phenylobacterium</taxon>
    </lineage>
</organism>
<protein>
    <submittedName>
        <fullName evidence="5">LptA/OstA family protein</fullName>
    </submittedName>
</protein>
<feature type="domain" description="Organic solvent tolerance-like N-terminal" evidence="4">
    <location>
        <begin position="39"/>
        <end position="154"/>
    </location>
</feature>
<dbReference type="InterPro" id="IPR005653">
    <property type="entry name" value="OstA-like_N"/>
</dbReference>
<feature type="chain" id="PRO_5046715385" evidence="3">
    <location>
        <begin position="27"/>
        <end position="186"/>
    </location>
</feature>
<dbReference type="InterPro" id="IPR052037">
    <property type="entry name" value="LPS_export_LptA"/>
</dbReference>
<keyword evidence="1 3" id="KW-0732">Signal</keyword>
<dbReference type="PANTHER" id="PTHR36504:SF1">
    <property type="entry name" value="LIPOPOLYSACCHARIDE EXPORT SYSTEM PROTEIN LPTA"/>
    <property type="match status" value="1"/>
</dbReference>
<evidence type="ECO:0000256" key="2">
    <source>
        <dbReference type="SAM" id="MobiDB-lite"/>
    </source>
</evidence>
<dbReference type="Gene3D" id="2.60.450.10">
    <property type="entry name" value="Lipopolysaccharide (LPS) transport protein A like domain"/>
    <property type="match status" value="1"/>
</dbReference>
<keyword evidence="6" id="KW-1185">Reference proteome</keyword>
<dbReference type="RefSeq" id="WP_377284279.1">
    <property type="nucleotide sequence ID" value="NZ_JBHRSI010000015.1"/>
</dbReference>
<feature type="signal peptide" evidence="3">
    <location>
        <begin position="1"/>
        <end position="26"/>
    </location>
</feature>
<dbReference type="Proteomes" id="UP001597237">
    <property type="component" value="Unassembled WGS sequence"/>
</dbReference>
<evidence type="ECO:0000256" key="1">
    <source>
        <dbReference type="ARBA" id="ARBA00022729"/>
    </source>
</evidence>
<gene>
    <name evidence="5" type="ORF">ACFSC0_06990</name>
</gene>
<dbReference type="Pfam" id="PF03968">
    <property type="entry name" value="LptD_N"/>
    <property type="match status" value="1"/>
</dbReference>
<evidence type="ECO:0000256" key="3">
    <source>
        <dbReference type="SAM" id="SignalP"/>
    </source>
</evidence>
<evidence type="ECO:0000313" key="6">
    <source>
        <dbReference type="Proteomes" id="UP001597237"/>
    </source>
</evidence>
<sequence length="186" mass="19840">MIFFRKLNFLAGGLAAAALLAAPAAAQLAQNSDAPVDLTADELEVINSQCLSIWRGSAEALQDTSRLRADVLKTYFQVTGGARPAAVSTANCGALSRIEAEGNVFYVTPQQRVRGRHATYDAASETITVTGDVVAAQGQNVLRGERLVINIKTGQSQMHTNVKGRGKPGRVRGVFYPDQPQQAQSQ</sequence>